<evidence type="ECO:0000256" key="8">
    <source>
        <dbReference type="ARBA" id="ARBA00022723"/>
    </source>
</evidence>
<keyword evidence="7" id="KW-0336">GPI-anchor</keyword>
<dbReference type="AlphaFoldDB" id="A0AAN6VUU3"/>
<dbReference type="GO" id="GO:0098552">
    <property type="term" value="C:side of membrane"/>
    <property type="evidence" value="ECO:0007669"/>
    <property type="project" value="UniProtKB-KW"/>
</dbReference>
<evidence type="ECO:0000256" key="5">
    <source>
        <dbReference type="ARBA" id="ARBA00022525"/>
    </source>
</evidence>
<comment type="caution">
    <text evidence="19">The sequence shown here is derived from an EMBL/GenBank/DDBJ whole genome shotgun (WGS) entry which is preliminary data.</text>
</comment>
<feature type="binding site" description="axial binding residue" evidence="15">
    <location>
        <position position="46"/>
    </location>
    <ligand>
        <name>heme</name>
        <dbReference type="ChEBI" id="CHEBI:30413"/>
    </ligand>
    <ligandPart>
        <name>Fe</name>
        <dbReference type="ChEBI" id="CHEBI:18248"/>
    </ligandPart>
</feature>
<evidence type="ECO:0000256" key="1">
    <source>
        <dbReference type="ARBA" id="ARBA00004609"/>
    </source>
</evidence>
<comment type="similarity">
    <text evidence="3">Belongs to the RBT5 family.</text>
</comment>
<keyword evidence="10 15" id="KW-0408">Iron</keyword>
<comment type="subcellular location">
    <subcellularLocation>
        <location evidence="1">Cell membrane</location>
        <topology evidence="1">Lipid-anchor</topology>
        <topology evidence="1">GPI-anchor</topology>
    </subcellularLocation>
    <subcellularLocation>
        <location evidence="2">Secreted</location>
    </subcellularLocation>
</comment>
<dbReference type="GO" id="GO:0005886">
    <property type="term" value="C:plasma membrane"/>
    <property type="evidence" value="ECO:0007669"/>
    <property type="project" value="UniProtKB-SubCell"/>
</dbReference>
<sequence length="183" mass="17496">MKVPAALLSLALASAVIAQGTPELPTCAQKCADGFLSGGIGNCGNDPTCICSNKDFLSSISCCLVDACDAPAQSEAMVFASRLCRGFSVTDLPTAVVCASTTGAAATTTSAGSATTKATGAGSTSSPAPTSTGAAATESANDSTNDSSSSSSSSSESTNFGPRPTAAAGLGAIGGILAAVALL</sequence>
<dbReference type="PROSITE" id="PS52012">
    <property type="entry name" value="CFEM"/>
    <property type="match status" value="1"/>
</dbReference>
<evidence type="ECO:0000256" key="9">
    <source>
        <dbReference type="ARBA" id="ARBA00022729"/>
    </source>
</evidence>
<feature type="compositionally biased region" description="Low complexity" evidence="16">
    <location>
        <begin position="109"/>
        <end position="159"/>
    </location>
</feature>
<proteinExistence type="inferred from homology"/>
<accession>A0AAN6VUU3</accession>
<protein>
    <recommendedName>
        <fullName evidence="18">CFEM domain-containing protein</fullName>
    </recommendedName>
</protein>
<evidence type="ECO:0000256" key="3">
    <source>
        <dbReference type="ARBA" id="ARBA00010031"/>
    </source>
</evidence>
<evidence type="ECO:0000256" key="11">
    <source>
        <dbReference type="ARBA" id="ARBA00023136"/>
    </source>
</evidence>
<gene>
    <name evidence="19" type="ORF">C8A00DRAFT_28982</name>
</gene>
<keyword evidence="5" id="KW-0964">Secreted</keyword>
<evidence type="ECO:0000256" key="2">
    <source>
        <dbReference type="ARBA" id="ARBA00004613"/>
    </source>
</evidence>
<feature type="domain" description="CFEM" evidence="18">
    <location>
        <begin position="1"/>
        <end position="112"/>
    </location>
</feature>
<dbReference type="InterPro" id="IPR051735">
    <property type="entry name" value="CFEM_domain"/>
</dbReference>
<evidence type="ECO:0000256" key="6">
    <source>
        <dbReference type="ARBA" id="ARBA00022617"/>
    </source>
</evidence>
<evidence type="ECO:0000313" key="19">
    <source>
        <dbReference type="EMBL" id="KAK4158084.1"/>
    </source>
</evidence>
<keyword evidence="8 15" id="KW-0479">Metal-binding</keyword>
<keyword evidence="14" id="KW-0449">Lipoprotein</keyword>
<evidence type="ECO:0000256" key="15">
    <source>
        <dbReference type="PROSITE-ProRule" id="PRU01356"/>
    </source>
</evidence>
<feature type="region of interest" description="Disordered" evidence="16">
    <location>
        <begin position="109"/>
        <end position="162"/>
    </location>
</feature>
<comment type="caution">
    <text evidence="15">Lacks conserved residue(s) required for the propagation of feature annotation.</text>
</comment>
<keyword evidence="11" id="KW-0472">Membrane</keyword>
<evidence type="ECO:0000256" key="10">
    <source>
        <dbReference type="ARBA" id="ARBA00023004"/>
    </source>
</evidence>
<dbReference type="GO" id="GO:0005576">
    <property type="term" value="C:extracellular region"/>
    <property type="evidence" value="ECO:0007669"/>
    <property type="project" value="UniProtKB-SubCell"/>
</dbReference>
<organism evidence="19 20">
    <name type="scientific">Chaetomidium leptoderma</name>
    <dbReference type="NCBI Taxonomy" id="669021"/>
    <lineage>
        <taxon>Eukaryota</taxon>
        <taxon>Fungi</taxon>
        <taxon>Dikarya</taxon>
        <taxon>Ascomycota</taxon>
        <taxon>Pezizomycotina</taxon>
        <taxon>Sordariomycetes</taxon>
        <taxon>Sordariomycetidae</taxon>
        <taxon>Sordariales</taxon>
        <taxon>Chaetomiaceae</taxon>
        <taxon>Chaetomidium</taxon>
    </lineage>
</organism>
<name>A0AAN6VUU3_9PEZI</name>
<dbReference type="InterPro" id="IPR008427">
    <property type="entry name" value="Extracellular_membr_CFEM_dom"/>
</dbReference>
<keyword evidence="20" id="KW-1185">Reference proteome</keyword>
<feature type="disulfide bond" evidence="15">
    <location>
        <begin position="51"/>
        <end position="84"/>
    </location>
</feature>
<evidence type="ECO:0000256" key="7">
    <source>
        <dbReference type="ARBA" id="ARBA00022622"/>
    </source>
</evidence>
<dbReference type="Proteomes" id="UP001302745">
    <property type="component" value="Unassembled WGS sequence"/>
</dbReference>
<keyword evidence="13" id="KW-0325">Glycoprotein</keyword>
<keyword evidence="4" id="KW-1003">Cell membrane</keyword>
<evidence type="ECO:0000256" key="17">
    <source>
        <dbReference type="SAM" id="SignalP"/>
    </source>
</evidence>
<dbReference type="GO" id="GO:0046872">
    <property type="term" value="F:metal ion binding"/>
    <property type="evidence" value="ECO:0007669"/>
    <property type="project" value="UniProtKB-UniRule"/>
</dbReference>
<reference evidence="19" key="1">
    <citation type="journal article" date="2023" name="Mol. Phylogenet. Evol.">
        <title>Genome-scale phylogeny and comparative genomics of the fungal order Sordariales.</title>
        <authorList>
            <person name="Hensen N."/>
            <person name="Bonometti L."/>
            <person name="Westerberg I."/>
            <person name="Brannstrom I.O."/>
            <person name="Guillou S."/>
            <person name="Cros-Aarteil S."/>
            <person name="Calhoun S."/>
            <person name="Haridas S."/>
            <person name="Kuo A."/>
            <person name="Mondo S."/>
            <person name="Pangilinan J."/>
            <person name="Riley R."/>
            <person name="LaButti K."/>
            <person name="Andreopoulos B."/>
            <person name="Lipzen A."/>
            <person name="Chen C."/>
            <person name="Yan M."/>
            <person name="Daum C."/>
            <person name="Ng V."/>
            <person name="Clum A."/>
            <person name="Steindorff A."/>
            <person name="Ohm R.A."/>
            <person name="Martin F."/>
            <person name="Silar P."/>
            <person name="Natvig D.O."/>
            <person name="Lalanne C."/>
            <person name="Gautier V."/>
            <person name="Ament-Velasquez S.L."/>
            <person name="Kruys A."/>
            <person name="Hutchinson M.I."/>
            <person name="Powell A.J."/>
            <person name="Barry K."/>
            <person name="Miller A.N."/>
            <person name="Grigoriev I.V."/>
            <person name="Debuchy R."/>
            <person name="Gladieux P."/>
            <person name="Hiltunen Thoren M."/>
            <person name="Johannesson H."/>
        </authorList>
    </citation>
    <scope>NUCLEOTIDE SEQUENCE</scope>
    <source>
        <strain evidence="19">CBS 538.74</strain>
    </source>
</reference>
<evidence type="ECO:0000256" key="16">
    <source>
        <dbReference type="SAM" id="MobiDB-lite"/>
    </source>
</evidence>
<reference evidence="19" key="2">
    <citation type="submission" date="2023-05" db="EMBL/GenBank/DDBJ databases">
        <authorList>
            <consortium name="Lawrence Berkeley National Laboratory"/>
            <person name="Steindorff A."/>
            <person name="Hensen N."/>
            <person name="Bonometti L."/>
            <person name="Westerberg I."/>
            <person name="Brannstrom I.O."/>
            <person name="Guillou S."/>
            <person name="Cros-Aarteil S."/>
            <person name="Calhoun S."/>
            <person name="Haridas S."/>
            <person name="Kuo A."/>
            <person name="Mondo S."/>
            <person name="Pangilinan J."/>
            <person name="Riley R."/>
            <person name="Labutti K."/>
            <person name="Andreopoulos B."/>
            <person name="Lipzen A."/>
            <person name="Chen C."/>
            <person name="Yanf M."/>
            <person name="Daum C."/>
            <person name="Ng V."/>
            <person name="Clum A."/>
            <person name="Ohm R."/>
            <person name="Martin F."/>
            <person name="Silar P."/>
            <person name="Natvig D."/>
            <person name="Lalanne C."/>
            <person name="Gautier V."/>
            <person name="Ament-Velasquez S.L."/>
            <person name="Kruys A."/>
            <person name="Hutchinson M.I."/>
            <person name="Powell A.J."/>
            <person name="Barry K."/>
            <person name="Miller A.N."/>
            <person name="Grigoriev I.V."/>
            <person name="Debuchy R."/>
            <person name="Gladieux P."/>
            <person name="Thoren M.H."/>
            <person name="Johannesson H."/>
        </authorList>
    </citation>
    <scope>NUCLEOTIDE SEQUENCE</scope>
    <source>
        <strain evidence="19">CBS 538.74</strain>
    </source>
</reference>
<evidence type="ECO:0000313" key="20">
    <source>
        <dbReference type="Proteomes" id="UP001302745"/>
    </source>
</evidence>
<evidence type="ECO:0000256" key="12">
    <source>
        <dbReference type="ARBA" id="ARBA00023157"/>
    </source>
</evidence>
<keyword evidence="9 17" id="KW-0732">Signal</keyword>
<keyword evidence="12 15" id="KW-1015">Disulfide bond</keyword>
<evidence type="ECO:0000256" key="4">
    <source>
        <dbReference type="ARBA" id="ARBA00022475"/>
    </source>
</evidence>
<evidence type="ECO:0000256" key="14">
    <source>
        <dbReference type="ARBA" id="ARBA00023288"/>
    </source>
</evidence>
<evidence type="ECO:0000256" key="13">
    <source>
        <dbReference type="ARBA" id="ARBA00023180"/>
    </source>
</evidence>
<dbReference type="EMBL" id="MU856842">
    <property type="protein sequence ID" value="KAK4158084.1"/>
    <property type="molecule type" value="Genomic_DNA"/>
</dbReference>
<feature type="chain" id="PRO_5042887492" description="CFEM domain-containing protein" evidence="17">
    <location>
        <begin position="19"/>
        <end position="183"/>
    </location>
</feature>
<feature type="signal peptide" evidence="17">
    <location>
        <begin position="1"/>
        <end position="18"/>
    </location>
</feature>
<evidence type="ECO:0000259" key="18">
    <source>
        <dbReference type="PROSITE" id="PS52012"/>
    </source>
</evidence>
<dbReference type="PANTHER" id="PTHR37928">
    <property type="entry name" value="CFEM DOMAIN PROTEIN (AFU_ORTHOLOGUE AFUA_6G14090)"/>
    <property type="match status" value="1"/>
</dbReference>
<dbReference type="Pfam" id="PF05730">
    <property type="entry name" value="CFEM"/>
    <property type="match status" value="1"/>
</dbReference>
<dbReference type="PANTHER" id="PTHR37928:SF2">
    <property type="entry name" value="GPI ANCHORED CFEM DOMAIN PROTEIN (AFU_ORTHOLOGUE AFUA_6G10580)"/>
    <property type="match status" value="1"/>
</dbReference>
<keyword evidence="6 15" id="KW-0349">Heme</keyword>